<organism evidence="2 3">
    <name type="scientific">Alligator sinensis</name>
    <name type="common">Chinese alligator</name>
    <dbReference type="NCBI Taxonomy" id="38654"/>
    <lineage>
        <taxon>Eukaryota</taxon>
        <taxon>Metazoa</taxon>
        <taxon>Chordata</taxon>
        <taxon>Craniata</taxon>
        <taxon>Vertebrata</taxon>
        <taxon>Euteleostomi</taxon>
        <taxon>Archelosauria</taxon>
        <taxon>Archosauria</taxon>
        <taxon>Crocodylia</taxon>
        <taxon>Alligatoridae</taxon>
        <taxon>Alligatorinae</taxon>
        <taxon>Alligator</taxon>
    </lineage>
</organism>
<dbReference type="InterPro" id="IPR045093">
    <property type="entry name" value="Cullin"/>
</dbReference>
<accession>A0A1U7SDG1</accession>
<dbReference type="SUPFAM" id="SSF75632">
    <property type="entry name" value="Cullin homology domain"/>
    <property type="match status" value="1"/>
</dbReference>
<dbReference type="PANTHER" id="PTHR22771:SF4">
    <property type="entry name" value="CULLIN 7-RELATED"/>
    <property type="match status" value="1"/>
</dbReference>
<reference evidence="3" key="1">
    <citation type="submission" date="2025-08" db="UniProtKB">
        <authorList>
            <consortium name="RefSeq"/>
        </authorList>
    </citation>
    <scope>IDENTIFICATION</scope>
</reference>
<gene>
    <name evidence="3" type="primary">LOC102368107</name>
</gene>
<name>A0A1U7SDG1_ALLSI</name>
<dbReference type="RefSeq" id="XP_006039455.1">
    <property type="nucleotide sequence ID" value="XM_006039393.2"/>
</dbReference>
<dbReference type="GeneID" id="102368107"/>
<dbReference type="PANTHER" id="PTHR22771">
    <property type="entry name" value="CULLIN AND GALACTOSE-BINDING DOMAIN-CONTAINING"/>
    <property type="match status" value="1"/>
</dbReference>
<dbReference type="STRING" id="38654.A0A1U7SDG1"/>
<dbReference type="KEGG" id="asn:102368107"/>
<keyword evidence="1" id="KW-0832">Ubl conjugation</keyword>
<dbReference type="Proteomes" id="UP000189705">
    <property type="component" value="Unplaced"/>
</dbReference>
<dbReference type="InParanoid" id="A0A1U7SDG1"/>
<dbReference type="InterPro" id="IPR036317">
    <property type="entry name" value="Cullin_homology_sf"/>
</dbReference>
<dbReference type="AlphaFoldDB" id="A0A1U7SDG1"/>
<keyword evidence="2" id="KW-1185">Reference proteome</keyword>
<evidence type="ECO:0000313" key="2">
    <source>
        <dbReference type="Proteomes" id="UP000189705"/>
    </source>
</evidence>
<sequence length="97" mass="11210">MLKNLSESAELQQQFHLFQLQQLDKCLLEPDARQEDPEDEVMEEEPSLLAVEPKLQVLALSPRCWTISSLCHLDDPGRFFPPPLASYLAKFTDFYTK</sequence>
<evidence type="ECO:0000256" key="1">
    <source>
        <dbReference type="ARBA" id="ARBA00022843"/>
    </source>
</evidence>
<protein>
    <submittedName>
        <fullName evidence="3">Cullin-9-like</fullName>
    </submittedName>
</protein>
<proteinExistence type="predicted"/>
<feature type="non-terminal residue" evidence="3">
    <location>
        <position position="97"/>
    </location>
</feature>
<evidence type="ECO:0000313" key="3">
    <source>
        <dbReference type="RefSeq" id="XP_006039455.1"/>
    </source>
</evidence>
<dbReference type="OrthoDB" id="1431934at2759"/>